<comment type="caution">
    <text evidence="2">The sequence shown here is derived from an EMBL/GenBank/DDBJ whole genome shotgun (WGS) entry which is preliminary data.</text>
</comment>
<keyword evidence="1" id="KW-0472">Membrane</keyword>
<keyword evidence="3" id="KW-1185">Reference proteome</keyword>
<keyword evidence="1" id="KW-1133">Transmembrane helix</keyword>
<dbReference type="Pfam" id="PF18910">
    <property type="entry name" value="DUF5665"/>
    <property type="match status" value="1"/>
</dbReference>
<proteinExistence type="predicted"/>
<accession>A0ABS8HVD3</accession>
<dbReference type="Proteomes" id="UP001165492">
    <property type="component" value="Unassembled WGS sequence"/>
</dbReference>
<evidence type="ECO:0000313" key="3">
    <source>
        <dbReference type="Proteomes" id="UP001165492"/>
    </source>
</evidence>
<evidence type="ECO:0000313" key="2">
    <source>
        <dbReference type="EMBL" id="MCC5467133.1"/>
    </source>
</evidence>
<reference evidence="2" key="1">
    <citation type="submission" date="2021-11" db="EMBL/GenBank/DDBJ databases">
        <title>Description of a new species Pelosinus isolated from the bottom sediments of Lake Baikal.</title>
        <authorList>
            <person name="Zakharyuk A."/>
        </authorList>
    </citation>
    <scope>NUCLEOTIDE SEQUENCE</scope>
    <source>
        <strain evidence="2">Bkl1</strain>
    </source>
</reference>
<gene>
    <name evidence="2" type="ORF">LMF89_17500</name>
</gene>
<dbReference type="InterPro" id="IPR043723">
    <property type="entry name" value="DUF5665"/>
</dbReference>
<dbReference type="RefSeq" id="WP_229536160.1">
    <property type="nucleotide sequence ID" value="NZ_JAJHJB010000028.1"/>
</dbReference>
<name>A0ABS8HVD3_9FIRM</name>
<feature type="transmembrane region" description="Helical" evidence="1">
    <location>
        <begin position="61"/>
        <end position="83"/>
    </location>
</feature>
<organism evidence="2 3">
    <name type="scientific">Pelosinus baikalensis</name>
    <dbReference type="NCBI Taxonomy" id="2892015"/>
    <lineage>
        <taxon>Bacteria</taxon>
        <taxon>Bacillati</taxon>
        <taxon>Bacillota</taxon>
        <taxon>Negativicutes</taxon>
        <taxon>Selenomonadales</taxon>
        <taxon>Sporomusaceae</taxon>
        <taxon>Pelosinus</taxon>
    </lineage>
</organism>
<keyword evidence="1" id="KW-0812">Transmembrane</keyword>
<sequence>MELKKGNVPLVSPEIEKMDLVNRAESCAITLQKLVHHLEAMRIAEYLEMLEKPKKIIINNFLAGIARGLGMAVGASVIFAITIEMLRRFVFFNMFGLGSFMAEFMKIIDAQK</sequence>
<dbReference type="EMBL" id="JAJHJB010000028">
    <property type="protein sequence ID" value="MCC5467133.1"/>
    <property type="molecule type" value="Genomic_DNA"/>
</dbReference>
<evidence type="ECO:0000256" key="1">
    <source>
        <dbReference type="SAM" id="Phobius"/>
    </source>
</evidence>
<protein>
    <submittedName>
        <fullName evidence="2">DUF5665 domain-containing protein</fullName>
    </submittedName>
</protein>